<name>A0A4S4K4M5_9APHY</name>
<dbReference type="AlphaFoldDB" id="A0A4S4K4M5"/>
<sequence>MHPAQGDSDNSGMFTIDNQYGAMHIGVNGKLREKWSAISLSQEPFHTGESSLTPVEKVLVWFDSRSKTGTGLVDAITDCIELDFTLSAEPQTVRYVSDPTIPGKHTWTCNEQLVPSSTYHIDTDTFSSEPANAPLVAKLTDIINSQKDVQLSKISVSALVEFHGSGAAQQFAQYALDHQPDGIRTWKFTHSGHIVESKLKAQEYQEDDLAIRFLQDAYLGVLYSFQGSKYKRLAFDIYGRSSSPPPVPYSAESTGDLLIRYAHTKDAENALLGIPLLSKDDRLSYLANPHPETKKWVQVRLSLLIPSGDVAQDRQAIVDPLAAALFGGKPFFERSPLFPNAPDRVLGLVKWGK</sequence>
<reference evidence="1 2" key="1">
    <citation type="submission" date="2019-02" db="EMBL/GenBank/DDBJ databases">
        <title>Genome sequencing of the rare red list fungi Phlebia centrifuga.</title>
        <authorList>
            <person name="Buettner E."/>
            <person name="Kellner H."/>
        </authorList>
    </citation>
    <scope>NUCLEOTIDE SEQUENCE [LARGE SCALE GENOMIC DNA]</scope>
    <source>
        <strain evidence="1 2">DSM 108282</strain>
    </source>
</reference>
<comment type="caution">
    <text evidence="1">The sequence shown here is derived from an EMBL/GenBank/DDBJ whole genome shotgun (WGS) entry which is preliminary data.</text>
</comment>
<dbReference type="EMBL" id="SGPJ01001000">
    <property type="protein sequence ID" value="THG92688.1"/>
    <property type="molecule type" value="Genomic_DNA"/>
</dbReference>
<dbReference type="Proteomes" id="UP000309038">
    <property type="component" value="Unassembled WGS sequence"/>
</dbReference>
<evidence type="ECO:0000313" key="2">
    <source>
        <dbReference type="Proteomes" id="UP000309038"/>
    </source>
</evidence>
<gene>
    <name evidence="1" type="ORF">EW026_g8303</name>
</gene>
<proteinExistence type="predicted"/>
<keyword evidence="2" id="KW-1185">Reference proteome</keyword>
<evidence type="ECO:0000313" key="1">
    <source>
        <dbReference type="EMBL" id="THG92688.1"/>
    </source>
</evidence>
<organism evidence="1 2">
    <name type="scientific">Hermanssonia centrifuga</name>
    <dbReference type="NCBI Taxonomy" id="98765"/>
    <lineage>
        <taxon>Eukaryota</taxon>
        <taxon>Fungi</taxon>
        <taxon>Dikarya</taxon>
        <taxon>Basidiomycota</taxon>
        <taxon>Agaricomycotina</taxon>
        <taxon>Agaricomycetes</taxon>
        <taxon>Polyporales</taxon>
        <taxon>Meruliaceae</taxon>
        <taxon>Hermanssonia</taxon>
    </lineage>
</organism>
<accession>A0A4S4K4M5</accession>
<protein>
    <submittedName>
        <fullName evidence="1">Uncharacterized protein</fullName>
    </submittedName>
</protein>